<gene>
    <name evidence="1" type="ORF">LCGC14_2389870</name>
</gene>
<name>A0A0F9EAS5_9ZZZZ</name>
<reference evidence="1" key="1">
    <citation type="journal article" date="2015" name="Nature">
        <title>Complex archaea that bridge the gap between prokaryotes and eukaryotes.</title>
        <authorList>
            <person name="Spang A."/>
            <person name="Saw J.H."/>
            <person name="Jorgensen S.L."/>
            <person name="Zaremba-Niedzwiedzka K."/>
            <person name="Martijn J."/>
            <person name="Lind A.E."/>
            <person name="van Eijk R."/>
            <person name="Schleper C."/>
            <person name="Guy L."/>
            <person name="Ettema T.J."/>
        </authorList>
    </citation>
    <scope>NUCLEOTIDE SEQUENCE</scope>
</reference>
<accession>A0A0F9EAS5</accession>
<dbReference type="EMBL" id="LAZR01035640">
    <property type="protein sequence ID" value="KKL26976.1"/>
    <property type="molecule type" value="Genomic_DNA"/>
</dbReference>
<organism evidence="1">
    <name type="scientific">marine sediment metagenome</name>
    <dbReference type="NCBI Taxonomy" id="412755"/>
    <lineage>
        <taxon>unclassified sequences</taxon>
        <taxon>metagenomes</taxon>
        <taxon>ecological metagenomes</taxon>
    </lineage>
</organism>
<comment type="caution">
    <text evidence="1">The sequence shown here is derived from an EMBL/GenBank/DDBJ whole genome shotgun (WGS) entry which is preliminary data.</text>
</comment>
<sequence length="96" mass="10650">MAKLPVKFPAIFIKPFTDIEEANIQLNDLVAQINQLRDEWVKVLNGNEDKFTTDEDGTALNTRGQIYDVDNGQLERISVGIVDSGGSGFKVLRIAN</sequence>
<dbReference type="AlphaFoldDB" id="A0A0F9EAS5"/>
<protein>
    <submittedName>
        <fullName evidence="1">Uncharacterized protein</fullName>
    </submittedName>
</protein>
<proteinExistence type="predicted"/>
<evidence type="ECO:0000313" key="1">
    <source>
        <dbReference type="EMBL" id="KKL26976.1"/>
    </source>
</evidence>